<evidence type="ECO:0000256" key="1">
    <source>
        <dbReference type="ARBA" id="ARBA00004141"/>
    </source>
</evidence>
<evidence type="ECO:0000256" key="4">
    <source>
        <dbReference type="ARBA" id="ARBA00023136"/>
    </source>
</evidence>
<accession>A0A1E5QH84</accession>
<evidence type="ECO:0000256" key="3">
    <source>
        <dbReference type="ARBA" id="ARBA00022989"/>
    </source>
</evidence>
<organism evidence="7">
    <name type="scientific">Desertifilum tharense IPPAS B-1220</name>
    <dbReference type="NCBI Taxonomy" id="1781255"/>
    <lineage>
        <taxon>Bacteria</taxon>
        <taxon>Bacillati</taxon>
        <taxon>Cyanobacteriota</taxon>
        <taxon>Cyanophyceae</taxon>
        <taxon>Desertifilales</taxon>
        <taxon>Desertifilaceae</taxon>
        <taxon>Desertifilum</taxon>
    </lineage>
</organism>
<protein>
    <recommendedName>
        <fullName evidence="6">TM2 domain-containing protein</fullName>
    </recommendedName>
</protein>
<dbReference type="EMBL" id="MJGC01000077">
    <property type="protein sequence ID" value="OEJ73961.1"/>
    <property type="molecule type" value="Genomic_DNA"/>
</dbReference>
<dbReference type="InterPro" id="IPR050932">
    <property type="entry name" value="TM2D1-3-like"/>
</dbReference>
<proteinExistence type="predicted"/>
<keyword evidence="2 5" id="KW-0812">Transmembrane</keyword>
<dbReference type="OrthoDB" id="2004788at2"/>
<keyword evidence="3 5" id="KW-1133">Transmembrane helix</keyword>
<sequence length="155" mass="17203">MNDKRIAYILWLGCLLGASGLHRLYNRKFFSGFLWLFTWGFFGIGQFVDLFLISDMVEDHNLKYRAKHGLLPTGVPLTEPAAIAAPYITRDQLAVKLVKAAAIRGGRISVTQGVMDTGASFNEVESALKTMYKAGYVGMDNHPDTGAVVYVFHEL</sequence>
<gene>
    <name evidence="7" type="ORF">BH720_17060</name>
</gene>
<keyword evidence="4 5" id="KW-0472">Membrane</keyword>
<dbReference type="RefSeq" id="WP_069968570.1">
    <property type="nucleotide sequence ID" value="NZ_CM124774.1"/>
</dbReference>
<dbReference type="Pfam" id="PF05154">
    <property type="entry name" value="TM2"/>
    <property type="match status" value="1"/>
</dbReference>
<reference evidence="7" key="1">
    <citation type="submission" date="2016-09" db="EMBL/GenBank/DDBJ databases">
        <title>Draft genome of thermotolerant cyanobacterium Desertifilum sp. strain IPPAS B-1220.</title>
        <authorList>
            <person name="Sinetova M.A."/>
            <person name="Bolakhan K."/>
            <person name="Zayadan B.K."/>
            <person name="Mironov K.S."/>
            <person name="Ustinova V."/>
            <person name="Kupriyanova E.V."/>
            <person name="Sidorov R.A."/>
            <person name="Skrypnik A.N."/>
            <person name="Gogoleva N.E."/>
            <person name="Gogolev Y.V."/>
            <person name="Los D.A."/>
        </authorList>
    </citation>
    <scope>NUCLEOTIDE SEQUENCE [LARGE SCALE GENOMIC DNA]</scope>
    <source>
        <strain evidence="7">IPPAS B-1220</strain>
    </source>
</reference>
<evidence type="ECO:0000256" key="2">
    <source>
        <dbReference type="ARBA" id="ARBA00022692"/>
    </source>
</evidence>
<evidence type="ECO:0000259" key="6">
    <source>
        <dbReference type="Pfam" id="PF05154"/>
    </source>
</evidence>
<dbReference type="PANTHER" id="PTHR21016">
    <property type="entry name" value="BETA-AMYLOID BINDING PROTEIN-RELATED"/>
    <property type="match status" value="1"/>
</dbReference>
<comment type="caution">
    <text evidence="7">The sequence shown here is derived from an EMBL/GenBank/DDBJ whole genome shotgun (WGS) entry which is preliminary data.</text>
</comment>
<feature type="transmembrane region" description="Helical" evidence="5">
    <location>
        <begin position="30"/>
        <end position="53"/>
    </location>
</feature>
<evidence type="ECO:0000313" key="7">
    <source>
        <dbReference type="EMBL" id="OEJ73961.1"/>
    </source>
</evidence>
<dbReference type="STRING" id="1781255.BH720_17060"/>
<comment type="subcellular location">
    <subcellularLocation>
        <location evidence="1">Membrane</location>
        <topology evidence="1">Multi-pass membrane protein</topology>
    </subcellularLocation>
</comment>
<dbReference type="PANTHER" id="PTHR21016:SF25">
    <property type="entry name" value="TM2 DOMAIN-CONTAINING PROTEIN DDB_G0277895-RELATED"/>
    <property type="match status" value="1"/>
</dbReference>
<dbReference type="GO" id="GO:0016020">
    <property type="term" value="C:membrane"/>
    <property type="evidence" value="ECO:0007669"/>
    <property type="project" value="UniProtKB-SubCell"/>
</dbReference>
<feature type="domain" description="TM2" evidence="6">
    <location>
        <begin position="3"/>
        <end position="51"/>
    </location>
</feature>
<name>A0A1E5QH84_9CYAN</name>
<evidence type="ECO:0000256" key="5">
    <source>
        <dbReference type="SAM" id="Phobius"/>
    </source>
</evidence>
<dbReference type="InterPro" id="IPR007829">
    <property type="entry name" value="TM2"/>
</dbReference>
<dbReference type="AlphaFoldDB" id="A0A1E5QH84"/>